<evidence type="ECO:0000313" key="13">
    <source>
        <dbReference type="EMBL" id="CAB1371277.1"/>
    </source>
</evidence>
<dbReference type="GO" id="GO:0046872">
    <property type="term" value="F:metal ion binding"/>
    <property type="evidence" value="ECO:0007669"/>
    <property type="project" value="UniProtKB-KW"/>
</dbReference>
<dbReference type="PANTHER" id="PTHR43221">
    <property type="entry name" value="PROTEASE HTPX"/>
    <property type="match status" value="1"/>
</dbReference>
<dbReference type="PANTHER" id="PTHR43221:SF2">
    <property type="entry name" value="PROTEASE HTPX HOMOLOG"/>
    <property type="match status" value="1"/>
</dbReference>
<evidence type="ECO:0000256" key="8">
    <source>
        <dbReference type="ARBA" id="ARBA00023049"/>
    </source>
</evidence>
<keyword evidence="5 10" id="KW-0378">Hydrolase</keyword>
<gene>
    <name evidence="13" type="ORF">DENOEST_P0119</name>
</gene>
<protein>
    <submittedName>
        <fullName evidence="13">Peptidase M48</fullName>
    </submittedName>
</protein>
<keyword evidence="1" id="KW-1003">Cell membrane</keyword>
<dbReference type="AlphaFoldDB" id="A0A6S6Y3Y6"/>
<accession>A0A6S6Y3Y6</accession>
<reference evidence="13 14" key="1">
    <citation type="submission" date="2020-03" db="EMBL/GenBank/DDBJ databases">
        <authorList>
            <consortium name="Genoscope - CEA"/>
            <person name="William W."/>
        </authorList>
    </citation>
    <scope>NUCLEOTIDE SEQUENCE [LARGE SCALE GENOMIC DNA]</scope>
    <source>
        <strain evidence="14">DSM 16959</strain>
        <plasmid evidence="13 14">pI</plasmid>
    </source>
</reference>
<comment type="similarity">
    <text evidence="10">Belongs to the peptidase M48 family.</text>
</comment>
<evidence type="ECO:0000256" key="2">
    <source>
        <dbReference type="ARBA" id="ARBA00022670"/>
    </source>
</evidence>
<dbReference type="GO" id="GO:0006508">
    <property type="term" value="P:proteolysis"/>
    <property type="evidence" value="ECO:0007669"/>
    <property type="project" value="UniProtKB-KW"/>
</dbReference>
<evidence type="ECO:0000256" key="10">
    <source>
        <dbReference type="RuleBase" id="RU003983"/>
    </source>
</evidence>
<evidence type="ECO:0000256" key="11">
    <source>
        <dbReference type="SAM" id="Phobius"/>
    </source>
</evidence>
<geneLocation type="plasmid" evidence="13 14">
    <name>pI</name>
</geneLocation>
<keyword evidence="9 11" id="KW-0472">Membrane</keyword>
<dbReference type="RefSeq" id="WP_183148387.1">
    <property type="nucleotide sequence ID" value="NZ_LR778302.1"/>
</dbReference>
<keyword evidence="2 10" id="KW-0645">Protease</keyword>
<name>A0A6S6Y3Y6_9PROT</name>
<dbReference type="Gene3D" id="3.30.2010.10">
    <property type="entry name" value="Metalloproteases ('zincins'), catalytic domain"/>
    <property type="match status" value="1"/>
</dbReference>
<sequence>MIPSHWFRRIVLVLFFMEVGGGILWVATRLAPDPAYKPFMQTVAGLIFLFGFYASAPLAARFLAPVASTDGPLQRRLAGVLASMPVGSPVYLYDHADQQANTVGLGQHHSRIYLTSGLVRRLSDPGLRGVIAHEESHVAERHILGTFAYASCFTLGSYGTNNNTVFLAGFLIFLALRRYFEYRADAGAAARVGKADALAALHELHEIYPSRPWHRWISVLTAYPTLPMRIRALETGRMTLV</sequence>
<organism evidence="13 14">
    <name type="scientific">Denitratisoma oestradiolicum</name>
    <dbReference type="NCBI Taxonomy" id="311182"/>
    <lineage>
        <taxon>Bacteria</taxon>
        <taxon>Pseudomonadati</taxon>
        <taxon>Pseudomonadota</taxon>
        <taxon>Betaproteobacteria</taxon>
        <taxon>Nitrosomonadales</taxon>
        <taxon>Sterolibacteriaceae</taxon>
        <taxon>Denitratisoma</taxon>
    </lineage>
</organism>
<evidence type="ECO:0000256" key="9">
    <source>
        <dbReference type="ARBA" id="ARBA00023136"/>
    </source>
</evidence>
<dbReference type="Proteomes" id="UP000515733">
    <property type="component" value="Plasmid pI"/>
</dbReference>
<evidence type="ECO:0000313" key="14">
    <source>
        <dbReference type="Proteomes" id="UP000515733"/>
    </source>
</evidence>
<feature type="domain" description="Peptidase M48" evidence="12">
    <location>
        <begin position="83"/>
        <end position="234"/>
    </location>
</feature>
<feature type="transmembrane region" description="Helical" evidence="11">
    <location>
        <begin position="39"/>
        <end position="60"/>
    </location>
</feature>
<evidence type="ECO:0000256" key="5">
    <source>
        <dbReference type="ARBA" id="ARBA00022801"/>
    </source>
</evidence>
<dbReference type="KEGG" id="doe:DENOEST_P0119"/>
<evidence type="ECO:0000256" key="4">
    <source>
        <dbReference type="ARBA" id="ARBA00022723"/>
    </source>
</evidence>
<proteinExistence type="inferred from homology"/>
<evidence type="ECO:0000259" key="12">
    <source>
        <dbReference type="Pfam" id="PF01435"/>
    </source>
</evidence>
<dbReference type="GO" id="GO:0004222">
    <property type="term" value="F:metalloendopeptidase activity"/>
    <property type="evidence" value="ECO:0007669"/>
    <property type="project" value="InterPro"/>
</dbReference>
<keyword evidence="14" id="KW-1185">Reference proteome</keyword>
<keyword evidence="8 10" id="KW-0482">Metalloprotease</keyword>
<keyword evidence="7 11" id="KW-1133">Transmembrane helix</keyword>
<evidence type="ECO:0000256" key="1">
    <source>
        <dbReference type="ARBA" id="ARBA00022475"/>
    </source>
</evidence>
<evidence type="ECO:0000256" key="7">
    <source>
        <dbReference type="ARBA" id="ARBA00022989"/>
    </source>
</evidence>
<evidence type="ECO:0000256" key="3">
    <source>
        <dbReference type="ARBA" id="ARBA00022692"/>
    </source>
</evidence>
<dbReference type="Pfam" id="PF01435">
    <property type="entry name" value="Peptidase_M48"/>
    <property type="match status" value="1"/>
</dbReference>
<dbReference type="InterPro" id="IPR050083">
    <property type="entry name" value="HtpX_protease"/>
</dbReference>
<keyword evidence="3 11" id="KW-0812">Transmembrane</keyword>
<dbReference type="EMBL" id="LR778302">
    <property type="protein sequence ID" value="CAB1371277.1"/>
    <property type="molecule type" value="Genomic_DNA"/>
</dbReference>
<dbReference type="InterPro" id="IPR001915">
    <property type="entry name" value="Peptidase_M48"/>
</dbReference>
<keyword evidence="13" id="KW-0614">Plasmid</keyword>
<comment type="cofactor">
    <cofactor evidence="10">
        <name>Zn(2+)</name>
        <dbReference type="ChEBI" id="CHEBI:29105"/>
    </cofactor>
    <text evidence="10">Binds 1 zinc ion per subunit.</text>
</comment>
<feature type="transmembrane region" description="Helical" evidence="11">
    <location>
        <begin position="6"/>
        <end position="27"/>
    </location>
</feature>
<keyword evidence="6 10" id="KW-0862">Zinc</keyword>
<evidence type="ECO:0000256" key="6">
    <source>
        <dbReference type="ARBA" id="ARBA00022833"/>
    </source>
</evidence>
<keyword evidence="4" id="KW-0479">Metal-binding</keyword>